<accession>A0A3J4MPH0</accession>
<evidence type="ECO:0000259" key="1">
    <source>
        <dbReference type="Pfam" id="PF10106"/>
    </source>
</evidence>
<comment type="caution">
    <text evidence="2">The sequence shown here is derived from an EMBL/GenBank/DDBJ whole genome shotgun (WGS) entry which is preliminary data.</text>
</comment>
<reference evidence="2" key="1">
    <citation type="submission" date="2018-11" db="EMBL/GenBank/DDBJ databases">
        <authorList>
            <consortium name="PulseNet: The National Subtyping Network for Foodborne Disease Surveillance"/>
            <person name="Tarr C.L."/>
            <person name="Trees E."/>
            <person name="Katz L.S."/>
            <person name="Carleton-Romer H.A."/>
            <person name="Stroika S."/>
            <person name="Kucerova Z."/>
            <person name="Roache K.F."/>
            <person name="Sabol A.L."/>
            <person name="Besser J."/>
            <person name="Gerner-Smidt P."/>
        </authorList>
    </citation>
    <scope>NUCLEOTIDE SEQUENCE [LARGE SCALE GENOMIC DNA]</scope>
    <source>
        <strain evidence="2">PNUSAS057377</strain>
    </source>
</reference>
<sequence length="196" mass="20653">AAEAAGALVSDISTQVNLVRDRLKDLQSAVLLASAPQGVAFTSGEHLQLSSARNTMINVGQHLDIGAMKNLSVSVEKALGMFVHKGGAKVVANQGDIELQAQHNTMALFSEKQLTVTSSEDEIIISTPETLTLNGGGSYLRLSKNGIEHGSEGIMVMKVASYLVPGTGANLPNETPNFSLTDITQESKISSKSFND</sequence>
<protein>
    <submittedName>
        <fullName evidence="2">DUF2345 domain-containing protein</fullName>
    </submittedName>
</protein>
<dbReference type="EMBL" id="RMUA01000076">
    <property type="protein sequence ID" value="MFK71781.1"/>
    <property type="molecule type" value="Genomic_DNA"/>
</dbReference>
<dbReference type="Pfam" id="PF10106">
    <property type="entry name" value="DUF2345"/>
    <property type="match status" value="1"/>
</dbReference>
<proteinExistence type="predicted"/>
<name>A0A3J4MPH0_SALER</name>
<dbReference type="InterPro" id="IPR018769">
    <property type="entry name" value="VgrG2_DUF2345"/>
</dbReference>
<evidence type="ECO:0000313" key="2">
    <source>
        <dbReference type="EMBL" id="MFK71781.1"/>
    </source>
</evidence>
<dbReference type="AlphaFoldDB" id="A0A3J4MPH0"/>
<gene>
    <name evidence="2" type="ORF">EEN95_21935</name>
</gene>
<feature type="non-terminal residue" evidence="2">
    <location>
        <position position="1"/>
    </location>
</feature>
<organism evidence="2">
    <name type="scientific">Salmonella enterica</name>
    <name type="common">Salmonella choleraesuis</name>
    <dbReference type="NCBI Taxonomy" id="28901"/>
    <lineage>
        <taxon>Bacteria</taxon>
        <taxon>Pseudomonadati</taxon>
        <taxon>Pseudomonadota</taxon>
        <taxon>Gammaproteobacteria</taxon>
        <taxon>Enterobacterales</taxon>
        <taxon>Enterobacteriaceae</taxon>
        <taxon>Salmonella</taxon>
    </lineage>
</organism>
<feature type="domain" description="DUF2345" evidence="1">
    <location>
        <begin position="21"/>
        <end position="166"/>
    </location>
</feature>
<dbReference type="Proteomes" id="UP000885320">
    <property type="component" value="Unassembled WGS sequence"/>
</dbReference>